<gene>
    <name evidence="4" type="ORF">ES674_07675</name>
</gene>
<dbReference type="InterPro" id="IPR007492">
    <property type="entry name" value="LytTR_DNA-bd_dom"/>
</dbReference>
<comment type="caution">
    <text evidence="4">The sequence shown here is derived from an EMBL/GenBank/DDBJ whole genome shotgun (WGS) entry which is preliminary data.</text>
</comment>
<dbReference type="PANTHER" id="PTHR37299:SF1">
    <property type="entry name" value="STAGE 0 SPORULATION PROTEIN A HOMOLOG"/>
    <property type="match status" value="1"/>
</dbReference>
<feature type="domain" description="Response regulatory" evidence="2">
    <location>
        <begin position="8"/>
        <end position="121"/>
    </location>
</feature>
<name>A0A5D0RE71_9FLAO</name>
<evidence type="ECO:0000313" key="5">
    <source>
        <dbReference type="Proteomes" id="UP000323720"/>
    </source>
</evidence>
<dbReference type="SUPFAM" id="SSF52172">
    <property type="entry name" value="CheY-like"/>
    <property type="match status" value="1"/>
</dbReference>
<dbReference type="Pfam" id="PF00072">
    <property type="entry name" value="Response_reg"/>
    <property type="match status" value="1"/>
</dbReference>
<accession>A0A5D0RE71</accession>
<dbReference type="PANTHER" id="PTHR37299">
    <property type="entry name" value="TRANSCRIPTIONAL REGULATOR-RELATED"/>
    <property type="match status" value="1"/>
</dbReference>
<dbReference type="InterPro" id="IPR011006">
    <property type="entry name" value="CheY-like_superfamily"/>
</dbReference>
<keyword evidence="5" id="KW-1185">Reference proteome</keyword>
<dbReference type="Gene3D" id="3.40.50.2300">
    <property type="match status" value="1"/>
</dbReference>
<dbReference type="Proteomes" id="UP000323720">
    <property type="component" value="Unassembled WGS sequence"/>
</dbReference>
<evidence type="ECO:0000259" key="3">
    <source>
        <dbReference type="PROSITE" id="PS50930"/>
    </source>
</evidence>
<sequence>MINHLKTKILIVEDDVIIADYIAEILQEEQFSNLKVVHDKASALQEMANFLPDIILMDINLEGINDGIELSKSKNNNAAVIFLTGQYDFALMNEALTTNPDAYLTKPIKHVDLLASINLAMHKKELQIFQFKDGYDTVNLEYDDIKYLMADGNYVNIYTTSKKYTIRQSLNTLVHQLPKDIFKQTHRSYLVNKNKVQRVTASSVFVSDLEIPLSRPNIKHFK</sequence>
<dbReference type="SMART" id="SM00850">
    <property type="entry name" value="LytTR"/>
    <property type="match status" value="1"/>
</dbReference>
<dbReference type="Gene3D" id="2.40.50.1020">
    <property type="entry name" value="LytTr DNA-binding domain"/>
    <property type="match status" value="1"/>
</dbReference>
<feature type="domain" description="HTH LytTR-type" evidence="3">
    <location>
        <begin position="129"/>
        <end position="222"/>
    </location>
</feature>
<dbReference type="GO" id="GO:0000156">
    <property type="term" value="F:phosphorelay response regulator activity"/>
    <property type="evidence" value="ECO:0007669"/>
    <property type="project" value="InterPro"/>
</dbReference>
<dbReference type="SMART" id="SM00448">
    <property type="entry name" value="REC"/>
    <property type="match status" value="1"/>
</dbReference>
<feature type="modified residue" description="4-aspartylphosphate" evidence="1">
    <location>
        <position position="58"/>
    </location>
</feature>
<protein>
    <submittedName>
        <fullName evidence="4">Response regulator transcription factor</fullName>
    </submittedName>
</protein>
<organism evidence="4 5">
    <name type="scientific">Bizionia myxarmorum</name>
    <dbReference type="NCBI Taxonomy" id="291186"/>
    <lineage>
        <taxon>Bacteria</taxon>
        <taxon>Pseudomonadati</taxon>
        <taxon>Bacteroidota</taxon>
        <taxon>Flavobacteriia</taxon>
        <taxon>Flavobacteriales</taxon>
        <taxon>Flavobacteriaceae</taxon>
        <taxon>Bizionia</taxon>
    </lineage>
</organism>
<dbReference type="Pfam" id="PF04397">
    <property type="entry name" value="LytTR"/>
    <property type="match status" value="1"/>
</dbReference>
<dbReference type="InterPro" id="IPR001789">
    <property type="entry name" value="Sig_transdc_resp-reg_receiver"/>
</dbReference>
<dbReference type="OrthoDB" id="2962330at2"/>
<dbReference type="InterPro" id="IPR046947">
    <property type="entry name" value="LytR-like"/>
</dbReference>
<reference evidence="4 5" key="1">
    <citation type="submission" date="2019-08" db="EMBL/GenBank/DDBJ databases">
        <title>Genomes of Antarctic Bizionia species.</title>
        <authorList>
            <person name="Bowman J.P."/>
        </authorList>
    </citation>
    <scope>NUCLEOTIDE SEQUENCE [LARGE SCALE GENOMIC DNA]</scope>
    <source>
        <strain evidence="4 5">ADA-4</strain>
    </source>
</reference>
<dbReference type="PROSITE" id="PS50110">
    <property type="entry name" value="RESPONSE_REGULATORY"/>
    <property type="match status" value="1"/>
</dbReference>
<dbReference type="PROSITE" id="PS50930">
    <property type="entry name" value="HTH_LYTTR"/>
    <property type="match status" value="1"/>
</dbReference>
<dbReference type="AlphaFoldDB" id="A0A5D0RE71"/>
<keyword evidence="1" id="KW-0597">Phosphoprotein</keyword>
<dbReference type="RefSeq" id="WP_148403356.1">
    <property type="nucleotide sequence ID" value="NZ_VSKK01000001.1"/>
</dbReference>
<proteinExistence type="predicted"/>
<evidence type="ECO:0000313" key="4">
    <source>
        <dbReference type="EMBL" id="TYB79623.1"/>
    </source>
</evidence>
<evidence type="ECO:0000259" key="2">
    <source>
        <dbReference type="PROSITE" id="PS50110"/>
    </source>
</evidence>
<dbReference type="EMBL" id="VSKK01000001">
    <property type="protein sequence ID" value="TYB79623.1"/>
    <property type="molecule type" value="Genomic_DNA"/>
</dbReference>
<evidence type="ECO:0000256" key="1">
    <source>
        <dbReference type="PROSITE-ProRule" id="PRU00169"/>
    </source>
</evidence>
<dbReference type="GO" id="GO:0003677">
    <property type="term" value="F:DNA binding"/>
    <property type="evidence" value="ECO:0007669"/>
    <property type="project" value="InterPro"/>
</dbReference>